<dbReference type="GO" id="GO:0005886">
    <property type="term" value="C:plasma membrane"/>
    <property type="evidence" value="ECO:0007669"/>
    <property type="project" value="UniProtKB-SubCell"/>
</dbReference>
<evidence type="ECO:0000313" key="11">
    <source>
        <dbReference type="Proteomes" id="UP000031561"/>
    </source>
</evidence>
<dbReference type="InterPro" id="IPR000223">
    <property type="entry name" value="Pept_S26A_signal_pept_1"/>
</dbReference>
<dbReference type="PANTHER" id="PTHR43390:SF1">
    <property type="entry name" value="CHLOROPLAST PROCESSING PEPTIDASE"/>
    <property type="match status" value="1"/>
</dbReference>
<evidence type="ECO:0000256" key="1">
    <source>
        <dbReference type="ARBA" id="ARBA00000677"/>
    </source>
</evidence>
<keyword evidence="5 8" id="KW-0645">Protease</keyword>
<evidence type="ECO:0000313" key="10">
    <source>
        <dbReference type="EMBL" id="MCM1984193.1"/>
    </source>
</evidence>
<evidence type="ECO:0000259" key="9">
    <source>
        <dbReference type="Pfam" id="PF10502"/>
    </source>
</evidence>
<dbReference type="NCBIfam" id="TIGR02227">
    <property type="entry name" value="sigpep_I_bact"/>
    <property type="match status" value="1"/>
</dbReference>
<keyword evidence="6 8" id="KW-0378">Hydrolase</keyword>
<keyword evidence="8" id="KW-0812">Transmembrane</keyword>
<feature type="active site" evidence="7">
    <location>
        <position position="53"/>
    </location>
</feature>
<comment type="caution">
    <text evidence="10">The sequence shown here is derived from an EMBL/GenBank/DDBJ whole genome shotgun (WGS) entry which is preliminary data.</text>
</comment>
<comment type="catalytic activity">
    <reaction evidence="1 8">
        <text>Cleavage of hydrophobic, N-terminal signal or leader sequences from secreted and periplasmic proteins.</text>
        <dbReference type="EC" id="3.4.21.89"/>
    </reaction>
</comment>
<evidence type="ECO:0000256" key="4">
    <source>
        <dbReference type="ARBA" id="ARBA00013208"/>
    </source>
</evidence>
<comment type="similarity">
    <text evidence="3 8">Belongs to the peptidase S26 family.</text>
</comment>
<organism evidence="10 11">
    <name type="scientific">Lyngbya confervoides BDU141951</name>
    <dbReference type="NCBI Taxonomy" id="1574623"/>
    <lineage>
        <taxon>Bacteria</taxon>
        <taxon>Bacillati</taxon>
        <taxon>Cyanobacteriota</taxon>
        <taxon>Cyanophyceae</taxon>
        <taxon>Oscillatoriophycideae</taxon>
        <taxon>Oscillatoriales</taxon>
        <taxon>Microcoleaceae</taxon>
        <taxon>Lyngbya</taxon>
    </lineage>
</organism>
<name>A0ABD4T6X1_9CYAN</name>
<dbReference type="PANTHER" id="PTHR43390">
    <property type="entry name" value="SIGNAL PEPTIDASE I"/>
    <property type="match status" value="1"/>
</dbReference>
<dbReference type="GO" id="GO:0006508">
    <property type="term" value="P:proteolysis"/>
    <property type="evidence" value="ECO:0007669"/>
    <property type="project" value="UniProtKB-KW"/>
</dbReference>
<dbReference type="InterPro" id="IPR019533">
    <property type="entry name" value="Peptidase_S26"/>
</dbReference>
<reference evidence="10 11" key="1">
    <citation type="journal article" date="2015" name="Genome Announc.">
        <title>Draft Genome Sequence of Filamentous Marine Cyanobacterium Lyngbya confervoides Strain BDU141951.</title>
        <authorList>
            <person name="Chandrababunaidu M.M."/>
            <person name="Sen D."/>
            <person name="Tripathy S."/>
        </authorList>
    </citation>
    <scope>NUCLEOTIDE SEQUENCE [LARGE SCALE GENOMIC DNA]</scope>
    <source>
        <strain evidence="10 11">BDU141951</strain>
    </source>
</reference>
<dbReference type="InterPro" id="IPR019756">
    <property type="entry name" value="Pept_S26A_signal_pept_1_Ser-AS"/>
</dbReference>
<sequence>MANSDSQPPDSPGRWSRLWAAQKENIWTLAIALILAYLVKAFVAESRYIPSVSMVPTLYPGDRIVVEKLSYDFRPPGSGDIVVFRPPDQLQSIGYGADQAFIKRIIATSGQRVSVSAGQVWVDGQPISEPYIAAPPNYEMSEVVVPEGALFVMGDNRNNSNDSHIWGFLPEANIIGRANFRFWPPGAAGQISDPMQGAISMAK</sequence>
<protein>
    <recommendedName>
        <fullName evidence="4 8">Signal peptidase I</fullName>
        <ecNumber evidence="4 8">3.4.21.89</ecNumber>
    </recommendedName>
</protein>
<evidence type="ECO:0000256" key="5">
    <source>
        <dbReference type="ARBA" id="ARBA00022670"/>
    </source>
</evidence>
<dbReference type="Proteomes" id="UP000031561">
    <property type="component" value="Unassembled WGS sequence"/>
</dbReference>
<evidence type="ECO:0000256" key="6">
    <source>
        <dbReference type="ARBA" id="ARBA00022801"/>
    </source>
</evidence>
<dbReference type="EMBL" id="JTHE03000088">
    <property type="protein sequence ID" value="MCM1984193.1"/>
    <property type="molecule type" value="Genomic_DNA"/>
</dbReference>
<evidence type="ECO:0000256" key="3">
    <source>
        <dbReference type="ARBA" id="ARBA00009370"/>
    </source>
</evidence>
<evidence type="ECO:0000256" key="8">
    <source>
        <dbReference type="RuleBase" id="RU362042"/>
    </source>
</evidence>
<dbReference type="RefSeq" id="WP_166275877.1">
    <property type="nucleotide sequence ID" value="NZ_JTHE03000088.1"/>
</dbReference>
<keyword evidence="8" id="KW-0472">Membrane</keyword>
<proteinExistence type="inferred from homology"/>
<feature type="transmembrane region" description="Helical" evidence="8">
    <location>
        <begin position="26"/>
        <end position="44"/>
    </location>
</feature>
<evidence type="ECO:0000256" key="7">
    <source>
        <dbReference type="PIRSR" id="PIRSR600223-1"/>
    </source>
</evidence>
<keyword evidence="8" id="KW-1133">Transmembrane helix</keyword>
<evidence type="ECO:0000256" key="2">
    <source>
        <dbReference type="ARBA" id="ARBA00004401"/>
    </source>
</evidence>
<dbReference type="AlphaFoldDB" id="A0ABD4T6X1"/>
<accession>A0ABD4T6X1</accession>
<feature type="domain" description="Peptidase S26" evidence="9">
    <location>
        <begin position="24"/>
        <end position="183"/>
    </location>
</feature>
<feature type="active site" evidence="7">
    <location>
        <position position="103"/>
    </location>
</feature>
<dbReference type="Pfam" id="PF10502">
    <property type="entry name" value="Peptidase_S26"/>
    <property type="match status" value="1"/>
</dbReference>
<dbReference type="Gene3D" id="2.10.109.10">
    <property type="entry name" value="Umud Fragment, subunit A"/>
    <property type="match status" value="1"/>
</dbReference>
<dbReference type="PROSITE" id="PS00761">
    <property type="entry name" value="SPASE_I_3"/>
    <property type="match status" value="1"/>
</dbReference>
<dbReference type="GO" id="GO:0009003">
    <property type="term" value="F:signal peptidase activity"/>
    <property type="evidence" value="ECO:0007669"/>
    <property type="project" value="UniProtKB-EC"/>
</dbReference>
<dbReference type="CDD" id="cd06530">
    <property type="entry name" value="S26_SPase_I"/>
    <property type="match status" value="1"/>
</dbReference>
<dbReference type="InterPro" id="IPR019758">
    <property type="entry name" value="Pept_S26A_signal_pept_1_CS"/>
</dbReference>
<dbReference type="SUPFAM" id="SSF51306">
    <property type="entry name" value="LexA/Signal peptidase"/>
    <property type="match status" value="1"/>
</dbReference>
<comment type="subcellular location">
    <subcellularLocation>
        <location evidence="2">Cell membrane</location>
        <topology evidence="2">Single-pass type II membrane protein</topology>
    </subcellularLocation>
    <subcellularLocation>
        <location evidence="8">Membrane</location>
        <topology evidence="8">Single-pass type II membrane protein</topology>
    </subcellularLocation>
</comment>
<dbReference type="InterPro" id="IPR036286">
    <property type="entry name" value="LexA/Signal_pep-like_sf"/>
</dbReference>
<dbReference type="PRINTS" id="PR00727">
    <property type="entry name" value="LEADERPTASE"/>
</dbReference>
<gene>
    <name evidence="10" type="primary">lepB</name>
    <name evidence="10" type="ORF">QQ91_0015315</name>
</gene>
<dbReference type="PROSITE" id="PS00501">
    <property type="entry name" value="SPASE_I_1"/>
    <property type="match status" value="1"/>
</dbReference>
<dbReference type="EC" id="3.4.21.89" evidence="4 8"/>
<keyword evidence="11" id="KW-1185">Reference proteome</keyword>